<reference evidence="2 3" key="1">
    <citation type="submission" date="2019-02" db="EMBL/GenBank/DDBJ databases">
        <title>Kribbella capetownensis sp. nov. and Kribbella speibonae sp. nov., isolated from soil.</title>
        <authorList>
            <person name="Curtis S.M."/>
            <person name="Norton I."/>
            <person name="Everest G.J."/>
            <person name="Meyers P.R."/>
        </authorList>
    </citation>
    <scope>NUCLEOTIDE SEQUENCE [LARGE SCALE GENOMIC DNA]</scope>
    <source>
        <strain evidence="2 3">DSM 27082</strain>
    </source>
</reference>
<accession>A0A4V2M386</accession>
<dbReference type="OrthoDB" id="9778690at2"/>
<dbReference type="InterPro" id="IPR019734">
    <property type="entry name" value="TPR_rpt"/>
</dbReference>
<dbReference type="Pfam" id="PF13424">
    <property type="entry name" value="TPR_12"/>
    <property type="match status" value="1"/>
</dbReference>
<dbReference type="Proteomes" id="UP000292695">
    <property type="component" value="Unassembled WGS sequence"/>
</dbReference>
<organism evidence="2 3">
    <name type="scientific">Kribbella sindirgiensis</name>
    <dbReference type="NCBI Taxonomy" id="1124744"/>
    <lineage>
        <taxon>Bacteria</taxon>
        <taxon>Bacillati</taxon>
        <taxon>Actinomycetota</taxon>
        <taxon>Actinomycetes</taxon>
        <taxon>Propionibacteriales</taxon>
        <taxon>Kribbellaceae</taxon>
        <taxon>Kribbella</taxon>
    </lineage>
</organism>
<proteinExistence type="predicted"/>
<dbReference type="PANTHER" id="PTHR10098:SF108">
    <property type="entry name" value="TETRATRICOPEPTIDE REPEAT PROTEIN 28"/>
    <property type="match status" value="1"/>
</dbReference>
<keyword evidence="3" id="KW-1185">Reference proteome</keyword>
<gene>
    <name evidence="2" type="ORF">E0H50_20860</name>
</gene>
<sequence>MAVPPSRRSTVSATRQTATPGTAPGREPGSLTGRSTYDVPVTGRDAKPAFEAHSFLRAARQLGRPGWAAQCLHESLAVLRAVNARPDQVVTLSNVGLAYGRLAQYEESFRHYRQALQFAVGIGLRFEQARAHHGLGRCAAHEGDSEAAARHLQQESTIRQDLGVPAGSMD</sequence>
<dbReference type="PANTHER" id="PTHR10098">
    <property type="entry name" value="RAPSYN-RELATED"/>
    <property type="match status" value="1"/>
</dbReference>
<comment type="caution">
    <text evidence="2">The sequence shown here is derived from an EMBL/GenBank/DDBJ whole genome shotgun (WGS) entry which is preliminary data.</text>
</comment>
<evidence type="ECO:0000256" key="1">
    <source>
        <dbReference type="SAM" id="MobiDB-lite"/>
    </source>
</evidence>
<dbReference type="SUPFAM" id="SSF48452">
    <property type="entry name" value="TPR-like"/>
    <property type="match status" value="1"/>
</dbReference>
<dbReference type="EMBL" id="SJKA01000007">
    <property type="protein sequence ID" value="TCC31152.1"/>
    <property type="molecule type" value="Genomic_DNA"/>
</dbReference>
<dbReference type="InterPro" id="IPR011990">
    <property type="entry name" value="TPR-like_helical_dom_sf"/>
</dbReference>
<feature type="region of interest" description="Disordered" evidence="1">
    <location>
        <begin position="1"/>
        <end position="39"/>
    </location>
</feature>
<dbReference type="Gene3D" id="1.25.40.10">
    <property type="entry name" value="Tetratricopeptide repeat domain"/>
    <property type="match status" value="1"/>
</dbReference>
<evidence type="ECO:0000313" key="2">
    <source>
        <dbReference type="EMBL" id="TCC31152.1"/>
    </source>
</evidence>
<dbReference type="AlphaFoldDB" id="A0A4V2M386"/>
<name>A0A4V2M386_9ACTN</name>
<dbReference type="SMART" id="SM00028">
    <property type="entry name" value="TPR"/>
    <property type="match status" value="2"/>
</dbReference>
<feature type="compositionally biased region" description="Polar residues" evidence="1">
    <location>
        <begin position="7"/>
        <end position="20"/>
    </location>
</feature>
<evidence type="ECO:0000313" key="3">
    <source>
        <dbReference type="Proteomes" id="UP000292695"/>
    </source>
</evidence>
<protein>
    <submittedName>
        <fullName evidence="2">Tetratricopeptide repeat protein</fullName>
    </submittedName>
</protein>